<keyword evidence="4" id="KW-1185">Reference proteome</keyword>
<dbReference type="RefSeq" id="WP_307632447.1">
    <property type="nucleotide sequence ID" value="NZ_JAPHEH010000001.1"/>
</dbReference>
<dbReference type="InterPro" id="IPR011006">
    <property type="entry name" value="CheY-like_superfamily"/>
</dbReference>
<reference evidence="3" key="2">
    <citation type="submission" date="2022-10" db="EMBL/GenBank/DDBJ databases">
        <authorList>
            <person name="Aronson H.S."/>
        </authorList>
    </citation>
    <scope>NUCLEOTIDE SEQUENCE</scope>
    <source>
        <strain evidence="3">RS19-109</strain>
    </source>
</reference>
<dbReference type="Pfam" id="PF00072">
    <property type="entry name" value="Response_reg"/>
    <property type="match status" value="1"/>
</dbReference>
<dbReference type="EMBL" id="JAPHEH010000001">
    <property type="protein sequence ID" value="MDG4475474.1"/>
    <property type="molecule type" value="Genomic_DNA"/>
</dbReference>
<dbReference type="InterPro" id="IPR001789">
    <property type="entry name" value="Sig_transdc_resp-reg_receiver"/>
</dbReference>
<name>A0A9X4MIG2_9BACT</name>
<reference evidence="3" key="1">
    <citation type="journal article" date="2022" name="bioRxiv">
        <title>Thiovibrio frasassiensisgen. nov., sp. nov., an autotrophic, elemental sulfur disproportionating bacterium isolated from sulfidic karst sediment, and proposal of Thiovibrionaceae fam. nov.</title>
        <authorList>
            <person name="Aronson H."/>
            <person name="Thomas C."/>
            <person name="Bhattacharyya M."/>
            <person name="Eckstein S."/>
            <person name="Jensen S."/>
            <person name="Barco R."/>
            <person name="Macalady J."/>
            <person name="Amend J."/>
        </authorList>
    </citation>
    <scope>NUCLEOTIDE SEQUENCE</scope>
    <source>
        <strain evidence="3">RS19-109</strain>
    </source>
</reference>
<dbReference type="SUPFAM" id="SSF52172">
    <property type="entry name" value="CheY-like"/>
    <property type="match status" value="1"/>
</dbReference>
<dbReference type="AlphaFoldDB" id="A0A9X4MIG2"/>
<gene>
    <name evidence="3" type="ORF">OLX77_04790</name>
</gene>
<organism evidence="3 4">
    <name type="scientific">Thiovibrio frasassiensis</name>
    <dbReference type="NCBI Taxonomy" id="2984131"/>
    <lineage>
        <taxon>Bacteria</taxon>
        <taxon>Pseudomonadati</taxon>
        <taxon>Thermodesulfobacteriota</taxon>
        <taxon>Desulfobulbia</taxon>
        <taxon>Desulfobulbales</taxon>
        <taxon>Thiovibrionaceae</taxon>
        <taxon>Thiovibrio</taxon>
    </lineage>
</organism>
<protein>
    <submittedName>
        <fullName evidence="3">Response regulator</fullName>
    </submittedName>
</protein>
<sequence length="131" mass="14703">MHFLIIDDDTVSRTTLKNHLTAMFAGCKISEAANGAQGLFQFFKKKPDLVFLDMLMPIMDGRAVLDALNECYRCGQIVKKPRVVLVSMLDTMQIDQMHPLADSPLVGTTIKKPVTRNLLQQIDKFLPRPTA</sequence>
<dbReference type="SMART" id="SM00448">
    <property type="entry name" value="REC"/>
    <property type="match status" value="1"/>
</dbReference>
<dbReference type="PANTHER" id="PTHR43228">
    <property type="entry name" value="TWO-COMPONENT RESPONSE REGULATOR"/>
    <property type="match status" value="1"/>
</dbReference>
<dbReference type="Gene3D" id="3.40.50.2300">
    <property type="match status" value="1"/>
</dbReference>
<keyword evidence="1" id="KW-0597">Phosphoprotein</keyword>
<evidence type="ECO:0000313" key="3">
    <source>
        <dbReference type="EMBL" id="MDG4475474.1"/>
    </source>
</evidence>
<dbReference type="GO" id="GO:0000160">
    <property type="term" value="P:phosphorelay signal transduction system"/>
    <property type="evidence" value="ECO:0007669"/>
    <property type="project" value="InterPro"/>
</dbReference>
<accession>A0A9X4MIG2</accession>
<comment type="caution">
    <text evidence="3">The sequence shown here is derived from an EMBL/GenBank/DDBJ whole genome shotgun (WGS) entry which is preliminary data.</text>
</comment>
<feature type="domain" description="Response regulatory" evidence="2">
    <location>
        <begin position="2"/>
        <end position="126"/>
    </location>
</feature>
<evidence type="ECO:0000256" key="1">
    <source>
        <dbReference type="PROSITE-ProRule" id="PRU00169"/>
    </source>
</evidence>
<dbReference type="InterPro" id="IPR052048">
    <property type="entry name" value="ST_Response_Regulator"/>
</dbReference>
<evidence type="ECO:0000259" key="2">
    <source>
        <dbReference type="PROSITE" id="PS50110"/>
    </source>
</evidence>
<proteinExistence type="predicted"/>
<feature type="modified residue" description="4-aspartylphosphate" evidence="1">
    <location>
        <position position="53"/>
    </location>
</feature>
<evidence type="ECO:0000313" key="4">
    <source>
        <dbReference type="Proteomes" id="UP001154240"/>
    </source>
</evidence>
<dbReference type="CDD" id="cd00156">
    <property type="entry name" value="REC"/>
    <property type="match status" value="1"/>
</dbReference>
<dbReference type="PANTHER" id="PTHR43228:SF1">
    <property type="entry name" value="TWO-COMPONENT RESPONSE REGULATOR ARR22"/>
    <property type="match status" value="1"/>
</dbReference>
<dbReference type="Proteomes" id="UP001154240">
    <property type="component" value="Unassembled WGS sequence"/>
</dbReference>
<dbReference type="PROSITE" id="PS50110">
    <property type="entry name" value="RESPONSE_REGULATORY"/>
    <property type="match status" value="1"/>
</dbReference>